<dbReference type="KEGG" id="gph:GEMMAAP_00745"/>
<dbReference type="PANTHER" id="PTHR36302">
    <property type="entry name" value="BLR7088 PROTEIN"/>
    <property type="match status" value="1"/>
</dbReference>
<name>A0A143BPQ4_9BACT</name>
<dbReference type="InterPro" id="IPR036182">
    <property type="entry name" value="PCuAC_sf"/>
</dbReference>
<dbReference type="Gene3D" id="2.60.40.1890">
    <property type="entry name" value="PCu(A)C copper chaperone"/>
    <property type="match status" value="1"/>
</dbReference>
<dbReference type="SUPFAM" id="SSF110087">
    <property type="entry name" value="DR1885-like metal-binding protein"/>
    <property type="match status" value="1"/>
</dbReference>
<sequence length="135" mass="14180">MHTGASTVLAQTTVVTARDAWVREAPAGRAVTGMFLTVQNAGATTRTIVSGKASVGDTLELHEMKRDGGMMQMSPVKSIAVPANGQVELRPGGLHLMLFGLKKPLVPGDTVRVELTLDDGTRVPVVATVRKMGGM</sequence>
<evidence type="ECO:0000313" key="2">
    <source>
        <dbReference type="Proteomes" id="UP000076404"/>
    </source>
</evidence>
<dbReference type="EMBL" id="CP011454">
    <property type="protein sequence ID" value="AMW06441.1"/>
    <property type="molecule type" value="Genomic_DNA"/>
</dbReference>
<accession>A0A143BPQ4</accession>
<dbReference type="eggNOG" id="COG2847">
    <property type="taxonomic scope" value="Bacteria"/>
</dbReference>
<dbReference type="STRING" id="1379270.GEMMAAP_00745"/>
<dbReference type="Pfam" id="PF04314">
    <property type="entry name" value="PCuAC"/>
    <property type="match status" value="1"/>
</dbReference>
<keyword evidence="2" id="KW-1185">Reference proteome</keyword>
<evidence type="ECO:0008006" key="3">
    <source>
        <dbReference type="Google" id="ProtNLM"/>
    </source>
</evidence>
<gene>
    <name evidence="1" type="ORF">GEMMAAP_00745</name>
</gene>
<dbReference type="InterPro" id="IPR007410">
    <property type="entry name" value="LpqE-like"/>
</dbReference>
<dbReference type="AlphaFoldDB" id="A0A143BPQ4"/>
<evidence type="ECO:0000313" key="1">
    <source>
        <dbReference type="EMBL" id="AMW06441.1"/>
    </source>
</evidence>
<dbReference type="InterPro" id="IPR058248">
    <property type="entry name" value="Lxx211020-like"/>
</dbReference>
<organism evidence="1 2">
    <name type="scientific">Gemmatimonas phototrophica</name>
    <dbReference type="NCBI Taxonomy" id="1379270"/>
    <lineage>
        <taxon>Bacteria</taxon>
        <taxon>Pseudomonadati</taxon>
        <taxon>Gemmatimonadota</taxon>
        <taxon>Gemmatimonadia</taxon>
        <taxon>Gemmatimonadales</taxon>
        <taxon>Gemmatimonadaceae</taxon>
        <taxon>Gemmatimonas</taxon>
    </lineage>
</organism>
<dbReference type="PANTHER" id="PTHR36302:SF1">
    <property type="entry name" value="COPPER CHAPERONE PCU(A)C"/>
    <property type="match status" value="1"/>
</dbReference>
<dbReference type="Proteomes" id="UP000076404">
    <property type="component" value="Chromosome"/>
</dbReference>
<protein>
    <recommendedName>
        <fullName evidence="3">Copper chaperone PCu(A)C</fullName>
    </recommendedName>
</protein>
<proteinExistence type="predicted"/>
<reference evidence="1 2" key="1">
    <citation type="journal article" date="2014" name="Proc. Natl. Acad. Sci. U.S.A.">
        <title>Functional type 2 photosynthetic reaction centers found in the rare bacterial phylum Gemmatimonadetes.</title>
        <authorList>
            <person name="Zeng Y."/>
            <person name="Feng F."/>
            <person name="Medova H."/>
            <person name="Dean J."/>
            <person name="Koblizek M."/>
        </authorList>
    </citation>
    <scope>NUCLEOTIDE SEQUENCE [LARGE SCALE GENOMIC DNA]</scope>
    <source>
        <strain evidence="1 2">AP64</strain>
    </source>
</reference>
<reference evidence="1 2" key="2">
    <citation type="journal article" date="2016" name="Environ. Microbiol. Rep.">
        <title>Metagenomic evidence for the presence of phototrophic Gemmatimonadetes bacteria in diverse environments.</title>
        <authorList>
            <person name="Zeng Y."/>
            <person name="Baumbach J."/>
            <person name="Barbosa E.G."/>
            <person name="Azevedo V."/>
            <person name="Zhang C."/>
            <person name="Koblizek M."/>
        </authorList>
    </citation>
    <scope>NUCLEOTIDE SEQUENCE [LARGE SCALE GENOMIC DNA]</scope>
    <source>
        <strain evidence="1 2">AP64</strain>
    </source>
</reference>